<dbReference type="GO" id="GO:0006260">
    <property type="term" value="P:DNA replication"/>
    <property type="evidence" value="ECO:0007669"/>
    <property type="project" value="InterPro"/>
</dbReference>
<dbReference type="AlphaFoldDB" id="A0A1T4LE30"/>
<gene>
    <name evidence="4" type="ORF">SAMN02745171_00382</name>
</gene>
<dbReference type="PROSITE" id="PS50935">
    <property type="entry name" value="SSB"/>
    <property type="match status" value="1"/>
</dbReference>
<dbReference type="SUPFAM" id="SSF50249">
    <property type="entry name" value="Nucleic acid-binding proteins"/>
    <property type="match status" value="1"/>
</dbReference>
<evidence type="ECO:0000256" key="1">
    <source>
        <dbReference type="ARBA" id="ARBA00023125"/>
    </source>
</evidence>
<proteinExistence type="inferred from homology"/>
<dbReference type="PANTHER" id="PTHR10302:SF27">
    <property type="entry name" value="SINGLE-STRANDED DNA-BINDING PROTEIN"/>
    <property type="match status" value="1"/>
</dbReference>
<dbReference type="NCBIfam" id="TIGR00621">
    <property type="entry name" value="ssb"/>
    <property type="match status" value="1"/>
</dbReference>
<dbReference type="RefSeq" id="WP_078736337.1">
    <property type="nucleotide sequence ID" value="NZ_JACIJQ010000002.1"/>
</dbReference>
<organism evidence="4 5">
    <name type="scientific">Porphyromonas circumdentaria</name>
    <dbReference type="NCBI Taxonomy" id="29524"/>
    <lineage>
        <taxon>Bacteria</taxon>
        <taxon>Pseudomonadati</taxon>
        <taxon>Bacteroidota</taxon>
        <taxon>Bacteroidia</taxon>
        <taxon>Bacteroidales</taxon>
        <taxon>Porphyromonadaceae</taxon>
        <taxon>Porphyromonas</taxon>
    </lineage>
</organism>
<dbReference type="STRING" id="29524.SAMN02745171_00382"/>
<dbReference type="Proteomes" id="UP000190121">
    <property type="component" value="Unassembled WGS sequence"/>
</dbReference>
<dbReference type="PIRSF" id="PIRSF002070">
    <property type="entry name" value="SSB"/>
    <property type="match status" value="1"/>
</dbReference>
<comment type="subunit">
    <text evidence="2">Homotetramer.</text>
</comment>
<evidence type="ECO:0000256" key="2">
    <source>
        <dbReference type="HAMAP-Rule" id="MF_00984"/>
    </source>
</evidence>
<protein>
    <recommendedName>
        <fullName evidence="2 3">Single-stranded DNA-binding protein</fullName>
        <shortName evidence="2">SSB</shortName>
    </recommendedName>
</protein>
<sequence>MFLNKVILIGYVGMDPEVRYIRENMATATFSLATTQPSYRLRNGSMSPEHTDWHRVVSYGEQALFCEKFVRKGHLIMVEGRISYRKYSDKNSVMHSITEIVTERVGYVGNHPQEQNNNLRS</sequence>
<accession>A0A1T4LE30</accession>
<dbReference type="InterPro" id="IPR012340">
    <property type="entry name" value="NA-bd_OB-fold"/>
</dbReference>
<dbReference type="EMBL" id="FUXE01000003">
    <property type="protein sequence ID" value="SJZ52876.1"/>
    <property type="molecule type" value="Genomic_DNA"/>
</dbReference>
<dbReference type="CDD" id="cd04496">
    <property type="entry name" value="SSB_OBF"/>
    <property type="match status" value="1"/>
</dbReference>
<keyword evidence="1 2" id="KW-0238">DNA-binding</keyword>
<dbReference type="InterPro" id="IPR011344">
    <property type="entry name" value="ssDNA-bd"/>
</dbReference>
<dbReference type="InterPro" id="IPR000424">
    <property type="entry name" value="Primosome_PriB/ssb"/>
</dbReference>
<keyword evidence="5" id="KW-1185">Reference proteome</keyword>
<evidence type="ECO:0000313" key="5">
    <source>
        <dbReference type="Proteomes" id="UP000190121"/>
    </source>
</evidence>
<evidence type="ECO:0000256" key="3">
    <source>
        <dbReference type="PIRNR" id="PIRNR002070"/>
    </source>
</evidence>
<dbReference type="Gene3D" id="2.40.50.140">
    <property type="entry name" value="Nucleic acid-binding proteins"/>
    <property type="match status" value="1"/>
</dbReference>
<dbReference type="GO" id="GO:0009295">
    <property type="term" value="C:nucleoid"/>
    <property type="evidence" value="ECO:0007669"/>
    <property type="project" value="TreeGrafter"/>
</dbReference>
<dbReference type="PANTHER" id="PTHR10302">
    <property type="entry name" value="SINGLE-STRANDED DNA-BINDING PROTEIN"/>
    <property type="match status" value="1"/>
</dbReference>
<dbReference type="HAMAP" id="MF_00984">
    <property type="entry name" value="SSB"/>
    <property type="match status" value="1"/>
</dbReference>
<dbReference type="Pfam" id="PF00436">
    <property type="entry name" value="SSB"/>
    <property type="match status" value="1"/>
</dbReference>
<evidence type="ECO:0000313" key="4">
    <source>
        <dbReference type="EMBL" id="SJZ52876.1"/>
    </source>
</evidence>
<dbReference type="GO" id="GO:0003697">
    <property type="term" value="F:single-stranded DNA binding"/>
    <property type="evidence" value="ECO:0007669"/>
    <property type="project" value="UniProtKB-UniRule"/>
</dbReference>
<reference evidence="5" key="1">
    <citation type="submission" date="2017-02" db="EMBL/GenBank/DDBJ databases">
        <authorList>
            <person name="Varghese N."/>
            <person name="Submissions S."/>
        </authorList>
    </citation>
    <scope>NUCLEOTIDE SEQUENCE [LARGE SCALE GENOMIC DNA]</scope>
    <source>
        <strain evidence="5">ATCC 51356</strain>
    </source>
</reference>
<comment type="caution">
    <text evidence="2">Lacks conserved residue(s) required for the propagation of feature annotation.</text>
</comment>
<name>A0A1T4LE30_9PORP</name>